<gene>
    <name evidence="2" type="ORF">R5R35_012302</name>
</gene>
<dbReference type="Proteomes" id="UP001378592">
    <property type="component" value="Unassembled WGS sequence"/>
</dbReference>
<sequence>MAASSERLRFSNAEELILLREAVSINPFQHPDQWSTLAENVGRGTNKAFSRRTVKNHLIGMLKKWNTAERGNRGRSGVEPPLTEFTILLQELSDLYTSFPETGRVAVRNVERRLGEEAREEAVNFLRRAQFEGGEEESTTNEVPIEVILSTPQIEDTVNAEVIQTENGNETEVQNAAVVTPNFSFARRRKVNDSLRLVEERENARIQLEKKKIKLEEEKLGFEREKFEFEKQERERKLKIEEAKLEIELLERRQALRINECHVNMLQSQMKVIEQLLKRSN</sequence>
<reference evidence="2 3" key="1">
    <citation type="submission" date="2024-03" db="EMBL/GenBank/DDBJ databases">
        <title>The genome assembly and annotation of the cricket Gryllus longicercus Weissman &amp; Gray.</title>
        <authorList>
            <person name="Szrajer S."/>
            <person name="Gray D."/>
            <person name="Ylla G."/>
        </authorList>
    </citation>
    <scope>NUCLEOTIDE SEQUENCE [LARGE SCALE GENOMIC DNA]</scope>
    <source>
        <strain evidence="2">DAG 2021-001</strain>
        <tissue evidence="2">Whole body minus gut</tissue>
    </source>
</reference>
<keyword evidence="1" id="KW-0175">Coiled coil</keyword>
<evidence type="ECO:0000313" key="3">
    <source>
        <dbReference type="Proteomes" id="UP001378592"/>
    </source>
</evidence>
<dbReference type="PANTHER" id="PTHR37558:SF1">
    <property type="entry name" value="HTH CENPB-TYPE DOMAIN-CONTAINING PROTEIN"/>
    <property type="match status" value="1"/>
</dbReference>
<name>A0AAN9Z7W5_9ORTH</name>
<keyword evidence="3" id="KW-1185">Reference proteome</keyword>
<comment type="caution">
    <text evidence="2">The sequence shown here is derived from an EMBL/GenBank/DDBJ whole genome shotgun (WGS) entry which is preliminary data.</text>
</comment>
<evidence type="ECO:0000256" key="1">
    <source>
        <dbReference type="SAM" id="Coils"/>
    </source>
</evidence>
<organism evidence="2 3">
    <name type="scientific">Gryllus longicercus</name>
    <dbReference type="NCBI Taxonomy" id="2509291"/>
    <lineage>
        <taxon>Eukaryota</taxon>
        <taxon>Metazoa</taxon>
        <taxon>Ecdysozoa</taxon>
        <taxon>Arthropoda</taxon>
        <taxon>Hexapoda</taxon>
        <taxon>Insecta</taxon>
        <taxon>Pterygota</taxon>
        <taxon>Neoptera</taxon>
        <taxon>Polyneoptera</taxon>
        <taxon>Orthoptera</taxon>
        <taxon>Ensifera</taxon>
        <taxon>Gryllidea</taxon>
        <taxon>Grylloidea</taxon>
        <taxon>Gryllidae</taxon>
        <taxon>Gryllinae</taxon>
        <taxon>Gryllus</taxon>
    </lineage>
</organism>
<evidence type="ECO:0000313" key="2">
    <source>
        <dbReference type="EMBL" id="KAK7866009.1"/>
    </source>
</evidence>
<feature type="coiled-coil region" evidence="1">
    <location>
        <begin position="198"/>
        <end position="260"/>
    </location>
</feature>
<protein>
    <submittedName>
        <fullName evidence="2">Uncharacterized protein</fullName>
    </submittedName>
</protein>
<accession>A0AAN9Z7W5</accession>
<dbReference type="EMBL" id="JAZDUA010000158">
    <property type="protein sequence ID" value="KAK7866009.1"/>
    <property type="molecule type" value="Genomic_DNA"/>
</dbReference>
<proteinExistence type="predicted"/>
<dbReference type="AlphaFoldDB" id="A0AAN9Z7W5"/>
<dbReference type="PANTHER" id="PTHR37558">
    <property type="entry name" value="HTH CENPB-TYPE DOMAIN-CONTAINING PROTEIN"/>
    <property type="match status" value="1"/>
</dbReference>